<evidence type="ECO:0000256" key="3">
    <source>
        <dbReference type="ARBA" id="ARBA00008295"/>
    </source>
</evidence>
<dbReference type="FunFam" id="1.20.140.150:FF:000001">
    <property type="entry name" value="Claudin"/>
    <property type="match status" value="1"/>
</dbReference>
<keyword evidence="13" id="KW-1185">Reference proteome</keyword>
<evidence type="ECO:0000313" key="12">
    <source>
        <dbReference type="EMBL" id="KAJ8336473.1"/>
    </source>
</evidence>
<dbReference type="PROSITE" id="PS01346">
    <property type="entry name" value="CLAUDIN"/>
    <property type="match status" value="1"/>
</dbReference>
<keyword evidence="5" id="KW-1003">Cell membrane</keyword>
<dbReference type="AlphaFoldDB" id="A0A9Q1ECX3"/>
<dbReference type="GO" id="GO:0005923">
    <property type="term" value="C:bicellular tight junction"/>
    <property type="evidence" value="ECO:0007669"/>
    <property type="project" value="UniProtKB-SubCell"/>
</dbReference>
<feature type="compositionally biased region" description="Basic and acidic residues" evidence="10">
    <location>
        <begin position="29"/>
        <end position="43"/>
    </location>
</feature>
<keyword evidence="9 11" id="KW-0472">Membrane</keyword>
<keyword evidence="7" id="KW-0965">Cell junction</keyword>
<comment type="similarity">
    <text evidence="3">Belongs to the claudin family.</text>
</comment>
<evidence type="ECO:0000256" key="4">
    <source>
        <dbReference type="ARBA" id="ARBA00022427"/>
    </source>
</evidence>
<feature type="transmembrane region" description="Helical" evidence="11">
    <location>
        <begin position="114"/>
        <end position="136"/>
    </location>
</feature>
<evidence type="ECO:0000256" key="11">
    <source>
        <dbReference type="SAM" id="Phobius"/>
    </source>
</evidence>
<dbReference type="EMBL" id="JAINUF010000019">
    <property type="protein sequence ID" value="KAJ8336473.1"/>
    <property type="molecule type" value="Genomic_DNA"/>
</dbReference>
<comment type="subcellular location">
    <subcellularLocation>
        <location evidence="1">Cell junction</location>
        <location evidence="1">Tight junction</location>
    </subcellularLocation>
    <subcellularLocation>
        <location evidence="2">Cell membrane</location>
        <topology evidence="2">Multi-pass membrane protein</topology>
    </subcellularLocation>
</comment>
<organism evidence="12 13">
    <name type="scientific">Synaphobranchus kaupii</name>
    <name type="common">Kaup's arrowtooth eel</name>
    <dbReference type="NCBI Taxonomy" id="118154"/>
    <lineage>
        <taxon>Eukaryota</taxon>
        <taxon>Metazoa</taxon>
        <taxon>Chordata</taxon>
        <taxon>Craniata</taxon>
        <taxon>Vertebrata</taxon>
        <taxon>Euteleostomi</taxon>
        <taxon>Actinopterygii</taxon>
        <taxon>Neopterygii</taxon>
        <taxon>Teleostei</taxon>
        <taxon>Anguilliformes</taxon>
        <taxon>Synaphobranchidae</taxon>
        <taxon>Synaphobranchus</taxon>
    </lineage>
</organism>
<dbReference type="Gene3D" id="1.20.140.150">
    <property type="match status" value="1"/>
</dbReference>
<evidence type="ECO:0000256" key="8">
    <source>
        <dbReference type="ARBA" id="ARBA00022989"/>
    </source>
</evidence>
<evidence type="ECO:0000313" key="13">
    <source>
        <dbReference type="Proteomes" id="UP001152622"/>
    </source>
</evidence>
<evidence type="ECO:0000256" key="6">
    <source>
        <dbReference type="ARBA" id="ARBA00022692"/>
    </source>
</evidence>
<dbReference type="InterPro" id="IPR006187">
    <property type="entry name" value="Claudin"/>
</dbReference>
<proteinExistence type="inferred from homology"/>
<sequence length="394" mass="41533">MIPMGSEPLFITGCSDPSAFLATPLTEGGGEKESGPSRISPDKHRPRKTGSSGEWKEANSAFEPSFITKSSRAESDPFRKRRPRVSSSFRRLSWSSVSGETRVAVAMVSAGRQALGFSLAGVGAVGVVVICALPMWKVTAFIAASIVTSQVFWEGLWMNCVLQSTGHMQCKAYDSLLALPRDLQAARALVVLAIAVSVVGALLGFAGGRCTNFLRRNAASKARVAIGSGVAFIAAGILCLIPVCWTASTLVTGFYNPLVPTGQKGELGAALYVGWMAGGLLVLGGAILTSTCPPRPAPTLPPPPPPTGRVGVAYPLQYPLHAPSPGPSLEQEAAMNSTQPRIRRNVRAGECLQCNPGQRRSPSQSEALSVIPQSRAEQCGSQAVKRTLHRRGSE</sequence>
<dbReference type="Proteomes" id="UP001152622">
    <property type="component" value="Chromosome 19"/>
</dbReference>
<name>A0A9Q1ECX3_SYNKA</name>
<feature type="compositionally biased region" description="Polar residues" evidence="10">
    <location>
        <begin position="355"/>
        <end position="381"/>
    </location>
</feature>
<dbReference type="GO" id="GO:0005198">
    <property type="term" value="F:structural molecule activity"/>
    <property type="evidence" value="ECO:0007669"/>
    <property type="project" value="InterPro"/>
</dbReference>
<accession>A0A9Q1ECX3</accession>
<dbReference type="GO" id="GO:0005886">
    <property type="term" value="C:plasma membrane"/>
    <property type="evidence" value="ECO:0007669"/>
    <property type="project" value="UniProtKB-SubCell"/>
</dbReference>
<feature type="transmembrane region" description="Helical" evidence="11">
    <location>
        <begin position="267"/>
        <end position="288"/>
    </location>
</feature>
<feature type="region of interest" description="Disordered" evidence="10">
    <location>
        <begin position="21"/>
        <end position="58"/>
    </location>
</feature>
<evidence type="ECO:0000256" key="2">
    <source>
        <dbReference type="ARBA" id="ARBA00004651"/>
    </source>
</evidence>
<gene>
    <name evidence="12" type="ORF">SKAU_G00376930</name>
</gene>
<evidence type="ECO:0000256" key="9">
    <source>
        <dbReference type="ARBA" id="ARBA00023136"/>
    </source>
</evidence>
<evidence type="ECO:0000256" key="7">
    <source>
        <dbReference type="ARBA" id="ARBA00022949"/>
    </source>
</evidence>
<reference evidence="12" key="1">
    <citation type="journal article" date="2023" name="Science">
        <title>Genome structures resolve the early diversification of teleost fishes.</title>
        <authorList>
            <person name="Parey E."/>
            <person name="Louis A."/>
            <person name="Montfort J."/>
            <person name="Bouchez O."/>
            <person name="Roques C."/>
            <person name="Iampietro C."/>
            <person name="Lluch J."/>
            <person name="Castinel A."/>
            <person name="Donnadieu C."/>
            <person name="Desvignes T."/>
            <person name="Floi Bucao C."/>
            <person name="Jouanno E."/>
            <person name="Wen M."/>
            <person name="Mejri S."/>
            <person name="Dirks R."/>
            <person name="Jansen H."/>
            <person name="Henkel C."/>
            <person name="Chen W.J."/>
            <person name="Zahm M."/>
            <person name="Cabau C."/>
            <person name="Klopp C."/>
            <person name="Thompson A.W."/>
            <person name="Robinson-Rechavi M."/>
            <person name="Braasch I."/>
            <person name="Lecointre G."/>
            <person name="Bobe J."/>
            <person name="Postlethwait J.H."/>
            <person name="Berthelot C."/>
            <person name="Roest Crollius H."/>
            <person name="Guiguen Y."/>
        </authorList>
    </citation>
    <scope>NUCLEOTIDE SEQUENCE</scope>
    <source>
        <strain evidence="12">WJC10195</strain>
    </source>
</reference>
<dbReference type="PANTHER" id="PTHR12002">
    <property type="entry name" value="CLAUDIN"/>
    <property type="match status" value="1"/>
</dbReference>
<dbReference type="InterPro" id="IPR004031">
    <property type="entry name" value="PMP22/EMP/MP20/Claudin"/>
</dbReference>
<evidence type="ECO:0000256" key="10">
    <source>
        <dbReference type="SAM" id="MobiDB-lite"/>
    </source>
</evidence>
<dbReference type="PRINTS" id="PR01077">
    <property type="entry name" value="CLAUDIN"/>
</dbReference>
<feature type="transmembrane region" description="Helical" evidence="11">
    <location>
        <begin position="185"/>
        <end position="208"/>
    </location>
</feature>
<keyword evidence="6 11" id="KW-0812">Transmembrane</keyword>
<keyword evidence="4" id="KW-0796">Tight junction</keyword>
<evidence type="ECO:0008006" key="14">
    <source>
        <dbReference type="Google" id="ProtNLM"/>
    </source>
</evidence>
<feature type="region of interest" description="Disordered" evidence="10">
    <location>
        <begin position="346"/>
        <end position="394"/>
    </location>
</feature>
<comment type="caution">
    <text evidence="12">The sequence shown here is derived from an EMBL/GenBank/DDBJ whole genome shotgun (WGS) entry which is preliminary data.</text>
</comment>
<feature type="transmembrane region" description="Helical" evidence="11">
    <location>
        <begin position="229"/>
        <end position="255"/>
    </location>
</feature>
<evidence type="ECO:0000256" key="1">
    <source>
        <dbReference type="ARBA" id="ARBA00004435"/>
    </source>
</evidence>
<dbReference type="Pfam" id="PF00822">
    <property type="entry name" value="PMP22_Claudin"/>
    <property type="match status" value="1"/>
</dbReference>
<protein>
    <recommendedName>
        <fullName evidence="14">Claudin</fullName>
    </recommendedName>
</protein>
<evidence type="ECO:0000256" key="5">
    <source>
        <dbReference type="ARBA" id="ARBA00022475"/>
    </source>
</evidence>
<keyword evidence="8 11" id="KW-1133">Transmembrane helix</keyword>
<dbReference type="InterPro" id="IPR017974">
    <property type="entry name" value="Claudin_CS"/>
</dbReference>